<dbReference type="InterPro" id="IPR029056">
    <property type="entry name" value="Ribokinase-like"/>
</dbReference>
<dbReference type="GO" id="GO:0016301">
    <property type="term" value="F:kinase activity"/>
    <property type="evidence" value="ECO:0007669"/>
    <property type="project" value="UniProtKB-KW"/>
</dbReference>
<dbReference type="SUPFAM" id="SSF53613">
    <property type="entry name" value="Ribokinase-like"/>
    <property type="match status" value="1"/>
</dbReference>
<dbReference type="AlphaFoldDB" id="A6DTW1"/>
<dbReference type="InterPro" id="IPR011611">
    <property type="entry name" value="PfkB_dom"/>
</dbReference>
<dbReference type="Proteomes" id="UP000004947">
    <property type="component" value="Unassembled WGS sequence"/>
</dbReference>
<gene>
    <name evidence="4" type="ORF">LNTAR_04076</name>
</gene>
<evidence type="ECO:0000256" key="2">
    <source>
        <dbReference type="ARBA" id="ARBA00022777"/>
    </source>
</evidence>
<dbReference type="RefSeq" id="WP_007281253.1">
    <property type="nucleotide sequence ID" value="NZ_ABCK01000042.1"/>
</dbReference>
<dbReference type="OrthoDB" id="9775849at2"/>
<dbReference type="PROSITE" id="PS00584">
    <property type="entry name" value="PFKB_KINASES_2"/>
    <property type="match status" value="1"/>
</dbReference>
<dbReference type="EMBL" id="ABCK01000042">
    <property type="protein sequence ID" value="EDM24930.1"/>
    <property type="molecule type" value="Genomic_DNA"/>
</dbReference>
<evidence type="ECO:0000256" key="1">
    <source>
        <dbReference type="ARBA" id="ARBA00022679"/>
    </source>
</evidence>
<dbReference type="PANTHER" id="PTHR10584">
    <property type="entry name" value="SUGAR KINASE"/>
    <property type="match status" value="1"/>
</dbReference>
<accession>A6DTW1</accession>
<dbReference type="PANTHER" id="PTHR10584:SF157">
    <property type="entry name" value="SULFOFRUCTOSE KINASE"/>
    <property type="match status" value="1"/>
</dbReference>
<dbReference type="STRING" id="313628.LNTAR_04076"/>
<keyword evidence="5" id="KW-1185">Reference proteome</keyword>
<evidence type="ECO:0000313" key="5">
    <source>
        <dbReference type="Proteomes" id="UP000004947"/>
    </source>
</evidence>
<name>A6DTW1_9BACT</name>
<dbReference type="Pfam" id="PF00294">
    <property type="entry name" value="PfkB"/>
    <property type="match status" value="1"/>
</dbReference>
<sequence>MEKETREDPPYSCSSKKMILPSCHLLGIGLSVLDSSLYIDSHPQIDEKIEAHHSSESLGGPACIGTLTANHLGLSTVLISAIAKDYPGDFIRNKQRHFKSHSLIELETDQTPHATILVSSTGERSVIASLAKNVRPLKLEVSTPPQYILVDGRYIDCCFELIMDLKKLGSQVILDAGSANPGVLRILPHADIIIGSQKFALHHSRKDNIEDAFSVLKETYEQIIITMGAEGAKYSLDGDLGSFPAEKVKVLNSNGAGDVFHGAFIAGLANKLSLKECGKVATRVAAWHCTQENISESLKKLGSSQPFSSFL</sequence>
<protein>
    <submittedName>
        <fullName evidence="4">Carbohydrate kinase, PfkB family protein</fullName>
    </submittedName>
</protein>
<dbReference type="GO" id="GO:0005829">
    <property type="term" value="C:cytosol"/>
    <property type="evidence" value="ECO:0007669"/>
    <property type="project" value="TreeGrafter"/>
</dbReference>
<dbReference type="Gene3D" id="3.40.1190.20">
    <property type="match status" value="1"/>
</dbReference>
<evidence type="ECO:0000259" key="3">
    <source>
        <dbReference type="Pfam" id="PF00294"/>
    </source>
</evidence>
<proteinExistence type="predicted"/>
<reference evidence="4 5" key="1">
    <citation type="journal article" date="2010" name="J. Bacteriol.">
        <title>Genome sequence of Lentisphaera araneosa HTCC2155T, the type species of the order Lentisphaerales in the phylum Lentisphaerae.</title>
        <authorList>
            <person name="Thrash J.C."/>
            <person name="Cho J.C."/>
            <person name="Vergin K.L."/>
            <person name="Morris R.M."/>
            <person name="Giovannoni S.J."/>
        </authorList>
    </citation>
    <scope>NUCLEOTIDE SEQUENCE [LARGE SCALE GENOMIC DNA]</scope>
    <source>
        <strain evidence="4 5">HTCC2155</strain>
    </source>
</reference>
<evidence type="ECO:0000313" key="4">
    <source>
        <dbReference type="EMBL" id="EDM24930.1"/>
    </source>
</evidence>
<comment type="caution">
    <text evidence="4">The sequence shown here is derived from an EMBL/GenBank/DDBJ whole genome shotgun (WGS) entry which is preliminary data.</text>
</comment>
<dbReference type="InterPro" id="IPR002173">
    <property type="entry name" value="Carboh/pur_kinase_PfkB_CS"/>
</dbReference>
<keyword evidence="2 4" id="KW-0418">Kinase</keyword>
<organism evidence="4 5">
    <name type="scientific">Lentisphaera araneosa HTCC2155</name>
    <dbReference type="NCBI Taxonomy" id="313628"/>
    <lineage>
        <taxon>Bacteria</taxon>
        <taxon>Pseudomonadati</taxon>
        <taxon>Lentisphaerota</taxon>
        <taxon>Lentisphaeria</taxon>
        <taxon>Lentisphaerales</taxon>
        <taxon>Lentisphaeraceae</taxon>
        <taxon>Lentisphaera</taxon>
    </lineage>
</organism>
<keyword evidence="1" id="KW-0808">Transferase</keyword>
<feature type="domain" description="Carbohydrate kinase PfkB" evidence="3">
    <location>
        <begin position="28"/>
        <end position="299"/>
    </location>
</feature>
<dbReference type="eggNOG" id="COG0524">
    <property type="taxonomic scope" value="Bacteria"/>
</dbReference>